<dbReference type="Proteomes" id="UP001056708">
    <property type="component" value="Chromosome"/>
</dbReference>
<keyword evidence="1" id="KW-0472">Membrane</keyword>
<name>A0ABY5AV10_9CYAN</name>
<gene>
    <name evidence="2" type="ORF">NEA10_04285</name>
</gene>
<evidence type="ECO:0000256" key="1">
    <source>
        <dbReference type="SAM" id="Phobius"/>
    </source>
</evidence>
<feature type="transmembrane region" description="Helical" evidence="1">
    <location>
        <begin position="107"/>
        <end position="126"/>
    </location>
</feature>
<keyword evidence="1" id="KW-1133">Transmembrane helix</keyword>
<organism evidence="2 3">
    <name type="scientific">Phormidium yuhuli AB48</name>
    <dbReference type="NCBI Taxonomy" id="2940671"/>
    <lineage>
        <taxon>Bacteria</taxon>
        <taxon>Bacillati</taxon>
        <taxon>Cyanobacteriota</taxon>
        <taxon>Cyanophyceae</taxon>
        <taxon>Oscillatoriophycideae</taxon>
        <taxon>Oscillatoriales</taxon>
        <taxon>Oscillatoriaceae</taxon>
        <taxon>Phormidium</taxon>
        <taxon>Phormidium yuhuli</taxon>
    </lineage>
</organism>
<proteinExistence type="predicted"/>
<evidence type="ECO:0000313" key="3">
    <source>
        <dbReference type="Proteomes" id="UP001056708"/>
    </source>
</evidence>
<feature type="transmembrane region" description="Helical" evidence="1">
    <location>
        <begin position="82"/>
        <end position="101"/>
    </location>
</feature>
<keyword evidence="3" id="KW-1185">Reference proteome</keyword>
<evidence type="ECO:0000313" key="2">
    <source>
        <dbReference type="EMBL" id="USR93104.1"/>
    </source>
</evidence>
<sequence>MYPPKGEKIELDREYPCPCRRPGHLKPITLTEALGCDRCQQIFVVNESGTSIEQLSTHYPYKQAWRWTGTHWKRARSGMKEIYFPLAVGVVLVLAIVWLPIALQLSVGTSTVPWIILVVLLAINTPDRFRMQEHRRIGVPSSWDGI</sequence>
<reference evidence="2" key="1">
    <citation type="submission" date="2022-06" db="EMBL/GenBank/DDBJ databases">
        <title>Genome sequence of Phormidium yuhuli AB48 isolated from an industrial photobioreactor environment.</title>
        <authorList>
            <person name="Qiu Y."/>
            <person name="Noonan A.J.C."/>
            <person name="Dofher K."/>
            <person name="Koch M."/>
            <person name="Kieft B."/>
            <person name="Lin X."/>
            <person name="Ziels R.M."/>
            <person name="Hallam S.J."/>
        </authorList>
    </citation>
    <scope>NUCLEOTIDE SEQUENCE</scope>
    <source>
        <strain evidence="2">AB48</strain>
    </source>
</reference>
<protein>
    <submittedName>
        <fullName evidence="2">Uncharacterized protein</fullName>
    </submittedName>
</protein>
<accession>A0ABY5AV10</accession>
<dbReference type="EMBL" id="CP098611">
    <property type="protein sequence ID" value="USR93104.1"/>
    <property type="molecule type" value="Genomic_DNA"/>
</dbReference>
<dbReference type="RefSeq" id="WP_252665291.1">
    <property type="nucleotide sequence ID" value="NZ_CP098611.1"/>
</dbReference>
<keyword evidence="1" id="KW-0812">Transmembrane</keyword>